<proteinExistence type="predicted"/>
<evidence type="ECO:0000313" key="1">
    <source>
        <dbReference type="EMBL" id="KAJ8132351.1"/>
    </source>
</evidence>
<accession>A0ACC2JXW1</accession>
<organism evidence="1 2">
    <name type="scientific">Lasiodiplodia mahajangana</name>
    <dbReference type="NCBI Taxonomy" id="1108764"/>
    <lineage>
        <taxon>Eukaryota</taxon>
        <taxon>Fungi</taxon>
        <taxon>Dikarya</taxon>
        <taxon>Ascomycota</taxon>
        <taxon>Pezizomycotina</taxon>
        <taxon>Dothideomycetes</taxon>
        <taxon>Dothideomycetes incertae sedis</taxon>
        <taxon>Botryosphaeriales</taxon>
        <taxon>Botryosphaeriaceae</taxon>
        <taxon>Lasiodiplodia</taxon>
    </lineage>
</organism>
<dbReference type="Proteomes" id="UP001153332">
    <property type="component" value="Unassembled WGS sequence"/>
</dbReference>
<comment type="caution">
    <text evidence="1">The sequence shown here is derived from an EMBL/GenBank/DDBJ whole genome shotgun (WGS) entry which is preliminary data.</text>
</comment>
<name>A0ACC2JXW1_9PEZI</name>
<dbReference type="EMBL" id="JAPUUL010000142">
    <property type="protein sequence ID" value="KAJ8132351.1"/>
    <property type="molecule type" value="Genomic_DNA"/>
</dbReference>
<keyword evidence="2" id="KW-1185">Reference proteome</keyword>
<sequence length="798" mass="88317">MTRPKVDPDKRQRTAQACDSCKRRKQKCNGLRPCNTCTKRQLDCQYTPSNTESAGPQDSPPTKRRHVDGPPNMLKPSIQGGQFNTRNSSLMPWNHLSDSREINIGRAVMTKSEHQQNGMARPLLGENDGDLENRSKLSNASITAEEAEVYPQNRMLQDSTGRLLYIGDSATLSYLQWIRMIVENISGPSDFTIDPRRHMIMENAISLPPESRPTGVLPDQRTANILISSFFTNTAGVIEVFNKHAFLKSVDECYKDPLCVSPSLLCLLYLVFAIGLVMAAPFPGSDEAAVIDKLRSERTNRAESFFRSAKSLADPVSGFEDADFWSIQALLLMSIYMLAISKRNAAYAYYGMAVRTAYALGLHREESMELFQPEECSVRKNLWRTLFVLDRFISACLGRPTAISEEDCSNSTFEDPKITASSPITTSAKATHLAALEATVTTCQVIGMTLKRVYSKRKISTVVGQELAAHLGTWHRELPRSLDWKRLISEPMDPTEGIAILHANVLHCYSVMLLTRPYFLCLLNKSAAVLMPNQSKLSRLTYKMETFAQTCVEASQLILLLTQAVLDDNYLPQCNPFVIHCVFAAALIVLSNEFASLYHNPDARKSIDSAISILRFCSQNDKQAERVSYIVESFDRANEQRTSADKRPYISGRKTRTLATLSHTTGFDPVGNFFQSGNRETVPVATVSTSSDEIALAATVPPSLPSISMIPSSMQQPSPEGSVSLSSGMTTAAGMAPGVDTLNGDSEFDLDTLWDCWQNNSHVPAAINHHSGAYPYGLGHPQVHLAGPSVMFHPSDFR</sequence>
<reference evidence="1" key="1">
    <citation type="submission" date="2022-12" db="EMBL/GenBank/DDBJ databases">
        <title>Genome Sequence of Lasiodiplodia mahajangana.</title>
        <authorList>
            <person name="Buettner E."/>
        </authorList>
    </citation>
    <scope>NUCLEOTIDE SEQUENCE</scope>
    <source>
        <strain evidence="1">VT137</strain>
    </source>
</reference>
<protein>
    <submittedName>
        <fullName evidence="1">Uncharacterized protein</fullName>
    </submittedName>
</protein>
<gene>
    <name evidence="1" type="ORF">O1611_g1267</name>
</gene>
<evidence type="ECO:0000313" key="2">
    <source>
        <dbReference type="Proteomes" id="UP001153332"/>
    </source>
</evidence>